<keyword evidence="6 8" id="KW-1133">Transmembrane helix</keyword>
<dbReference type="Pfam" id="PF00664">
    <property type="entry name" value="ABC_membrane"/>
    <property type="match status" value="1"/>
</dbReference>
<evidence type="ECO:0000259" key="10">
    <source>
        <dbReference type="PROSITE" id="PS50929"/>
    </source>
</evidence>
<comment type="caution">
    <text evidence="12">The sequence shown here is derived from an EMBL/GenBank/DDBJ whole genome shotgun (WGS) entry which is preliminary data.</text>
</comment>
<sequence>MKKRFPYYQQLDSMDCGPTCIRMVAKYYGRSYSVQHLRENSFITREGVSMLGISDAAEKIGFRTTGVRLSFDRLVEDMTFPCILHWEQYHFVVCYGIKKKGCFWRKTKNEEYQMMIADPARGQYILTKDEFLRKWISSKSEGYDTGIALMLKPTPEFYEHEDEKRKEERNLRYFLRYLTPYKTQLLQLVVGMLIGSVLQLIFPFLTQAVVDQGIGNNNLSFITLILIAQLVLFVTQLAVEFIRNWITLHMNTRINIALISDFLIKLMKLPLRFFDTKNIGDIMQRIGDHNRIESFLTGSTLSTLFSFGNFVIFAFILGYYNLTILGVFLLGNTLYVMWILFFMKYRRNLDYKRFSQASAEQGNLVHMVTGMQEIKLNNIEKQYRWKWERIQVKLFKINIKGLALGQYQQLGSVFFSQTTSLFISFLAAKLVIDGDITLGMMMSISYIIGQLSAPIGQVIGFAQSFQDAKISLERLNEIHNKEDEEQTLALKINYIPDNKSISIEDVSFSYDGSDREYVLDNINLIIPQNKVTAIVGASGSGKTTLIKLLLGFYTPNKGNIKIDQTPLQEINPHLWRQKNGAVLQDGFIFSDTIANNIAVGEEVVDKTKLAHAVNVANIKEFIESLPLKYNTKIGMEGNGISQGQRQRLLIARAVYKSPDFIFLDEATNALDANNERVILDNLDTFYKGKTVIIVAHRLSTVQHANNIIVLDKGKIIEEGTHQELTTKKGAYYTLVKNQLELGL</sequence>
<dbReference type="RefSeq" id="WP_379997615.1">
    <property type="nucleotide sequence ID" value="NZ_JBHSGN010000084.1"/>
</dbReference>
<dbReference type="CDD" id="cd02418">
    <property type="entry name" value="Peptidase_C39B"/>
    <property type="match status" value="1"/>
</dbReference>
<dbReference type="EMBL" id="JBHSGN010000084">
    <property type="protein sequence ID" value="MFC4674908.1"/>
    <property type="molecule type" value="Genomic_DNA"/>
</dbReference>
<feature type="transmembrane region" description="Helical" evidence="8">
    <location>
        <begin position="322"/>
        <end position="343"/>
    </location>
</feature>
<dbReference type="Pfam" id="PF00005">
    <property type="entry name" value="ABC_tran"/>
    <property type="match status" value="1"/>
</dbReference>
<evidence type="ECO:0000256" key="4">
    <source>
        <dbReference type="ARBA" id="ARBA00022801"/>
    </source>
</evidence>
<feature type="transmembrane region" description="Helical" evidence="8">
    <location>
        <begin position="295"/>
        <end position="316"/>
    </location>
</feature>
<evidence type="ECO:0000256" key="8">
    <source>
        <dbReference type="SAM" id="Phobius"/>
    </source>
</evidence>
<dbReference type="Gene3D" id="3.40.50.300">
    <property type="entry name" value="P-loop containing nucleotide triphosphate hydrolases"/>
    <property type="match status" value="1"/>
</dbReference>
<evidence type="ECO:0000256" key="5">
    <source>
        <dbReference type="ARBA" id="ARBA00022840"/>
    </source>
</evidence>
<evidence type="ECO:0000259" key="9">
    <source>
        <dbReference type="PROSITE" id="PS50893"/>
    </source>
</evidence>
<reference evidence="13" key="1">
    <citation type="journal article" date="2019" name="Int. J. Syst. Evol. Microbiol.">
        <title>The Global Catalogue of Microorganisms (GCM) 10K type strain sequencing project: providing services to taxonomists for standard genome sequencing and annotation.</title>
        <authorList>
            <consortium name="The Broad Institute Genomics Platform"/>
            <consortium name="The Broad Institute Genome Sequencing Center for Infectious Disease"/>
            <person name="Wu L."/>
            <person name="Ma J."/>
        </authorList>
    </citation>
    <scope>NUCLEOTIDE SEQUENCE [LARGE SCALE GENOMIC DNA]</scope>
    <source>
        <strain evidence="13">CCUG 66188</strain>
    </source>
</reference>
<dbReference type="Gene3D" id="3.90.70.10">
    <property type="entry name" value="Cysteine proteinases"/>
    <property type="match status" value="1"/>
</dbReference>
<keyword evidence="3" id="KW-0547">Nucleotide-binding</keyword>
<evidence type="ECO:0000256" key="7">
    <source>
        <dbReference type="ARBA" id="ARBA00023136"/>
    </source>
</evidence>
<accession>A0ABV9KXZ5</accession>
<dbReference type="InterPro" id="IPR003439">
    <property type="entry name" value="ABC_transporter-like_ATP-bd"/>
</dbReference>
<dbReference type="PROSITE" id="PS50893">
    <property type="entry name" value="ABC_TRANSPORTER_2"/>
    <property type="match status" value="1"/>
</dbReference>
<dbReference type="InterPro" id="IPR036640">
    <property type="entry name" value="ABC1_TM_sf"/>
</dbReference>
<dbReference type="PROSITE" id="PS00211">
    <property type="entry name" value="ABC_TRANSPORTER_1"/>
    <property type="match status" value="1"/>
</dbReference>
<dbReference type="InterPro" id="IPR005074">
    <property type="entry name" value="Peptidase_C39"/>
</dbReference>
<proteinExistence type="predicted"/>
<evidence type="ECO:0000256" key="1">
    <source>
        <dbReference type="ARBA" id="ARBA00004651"/>
    </source>
</evidence>
<keyword evidence="4" id="KW-0378">Hydrolase</keyword>
<dbReference type="PANTHER" id="PTHR43394">
    <property type="entry name" value="ATP-DEPENDENT PERMEASE MDL1, MITOCHONDRIAL"/>
    <property type="match status" value="1"/>
</dbReference>
<evidence type="ECO:0000259" key="11">
    <source>
        <dbReference type="PROSITE" id="PS50990"/>
    </source>
</evidence>
<evidence type="ECO:0000256" key="3">
    <source>
        <dbReference type="ARBA" id="ARBA00022741"/>
    </source>
</evidence>
<evidence type="ECO:0000256" key="2">
    <source>
        <dbReference type="ARBA" id="ARBA00022692"/>
    </source>
</evidence>
<comment type="subcellular location">
    <subcellularLocation>
        <location evidence="1">Cell membrane</location>
        <topology evidence="1">Multi-pass membrane protein</topology>
    </subcellularLocation>
</comment>
<dbReference type="SMART" id="SM00382">
    <property type="entry name" value="AAA"/>
    <property type="match status" value="1"/>
</dbReference>
<keyword evidence="5" id="KW-0067">ATP-binding</keyword>
<protein>
    <submittedName>
        <fullName evidence="12">Peptidase domain-containing ABC transporter</fullName>
    </submittedName>
</protein>
<dbReference type="SUPFAM" id="SSF52540">
    <property type="entry name" value="P-loop containing nucleoside triphosphate hydrolases"/>
    <property type="match status" value="1"/>
</dbReference>
<feature type="domain" description="Peptidase C39" evidence="11">
    <location>
        <begin position="10"/>
        <end position="142"/>
    </location>
</feature>
<dbReference type="InterPro" id="IPR027417">
    <property type="entry name" value="P-loop_NTPase"/>
</dbReference>
<feature type="transmembrane region" description="Helical" evidence="8">
    <location>
        <begin position="185"/>
        <end position="206"/>
    </location>
</feature>
<dbReference type="InterPro" id="IPR039421">
    <property type="entry name" value="Type_1_exporter"/>
</dbReference>
<dbReference type="InterPro" id="IPR017871">
    <property type="entry name" value="ABC_transporter-like_CS"/>
</dbReference>
<keyword evidence="7 8" id="KW-0472">Membrane</keyword>
<keyword evidence="13" id="KW-1185">Reference proteome</keyword>
<feature type="domain" description="ABC transmembrane type-1" evidence="10">
    <location>
        <begin position="188"/>
        <end position="467"/>
    </location>
</feature>
<dbReference type="InterPro" id="IPR011527">
    <property type="entry name" value="ABC1_TM_dom"/>
</dbReference>
<evidence type="ECO:0000256" key="6">
    <source>
        <dbReference type="ARBA" id="ARBA00022989"/>
    </source>
</evidence>
<dbReference type="PROSITE" id="PS50990">
    <property type="entry name" value="PEPTIDASE_C39"/>
    <property type="match status" value="1"/>
</dbReference>
<dbReference type="Gene3D" id="1.20.1560.10">
    <property type="entry name" value="ABC transporter type 1, transmembrane domain"/>
    <property type="match status" value="1"/>
</dbReference>
<evidence type="ECO:0000313" key="13">
    <source>
        <dbReference type="Proteomes" id="UP001596023"/>
    </source>
</evidence>
<feature type="transmembrane region" description="Helical" evidence="8">
    <location>
        <begin position="218"/>
        <end position="239"/>
    </location>
</feature>
<dbReference type="InterPro" id="IPR003593">
    <property type="entry name" value="AAA+_ATPase"/>
</dbReference>
<feature type="domain" description="ABC transporter" evidence="9">
    <location>
        <begin position="501"/>
        <end position="737"/>
    </location>
</feature>
<dbReference type="PANTHER" id="PTHR43394:SF1">
    <property type="entry name" value="ATP-BINDING CASSETTE SUB-FAMILY B MEMBER 10, MITOCHONDRIAL"/>
    <property type="match status" value="1"/>
</dbReference>
<dbReference type="SUPFAM" id="SSF90123">
    <property type="entry name" value="ABC transporter transmembrane region"/>
    <property type="match status" value="1"/>
</dbReference>
<evidence type="ECO:0000313" key="12">
    <source>
        <dbReference type="EMBL" id="MFC4674908.1"/>
    </source>
</evidence>
<dbReference type="CDD" id="cd18571">
    <property type="entry name" value="ABC_6TM_peptidase_like"/>
    <property type="match status" value="1"/>
</dbReference>
<name>A0ABV9KXZ5_9BACT</name>
<gene>
    <name evidence="12" type="ORF">ACFO6W_14485</name>
</gene>
<organism evidence="12 13">
    <name type="scientific">Dysgonomonas termitidis</name>
    <dbReference type="NCBI Taxonomy" id="1516126"/>
    <lineage>
        <taxon>Bacteria</taxon>
        <taxon>Pseudomonadati</taxon>
        <taxon>Bacteroidota</taxon>
        <taxon>Bacteroidia</taxon>
        <taxon>Bacteroidales</taxon>
        <taxon>Dysgonomonadaceae</taxon>
        <taxon>Dysgonomonas</taxon>
    </lineage>
</organism>
<dbReference type="Pfam" id="PF03412">
    <property type="entry name" value="Peptidase_C39"/>
    <property type="match status" value="1"/>
</dbReference>
<dbReference type="PROSITE" id="PS50929">
    <property type="entry name" value="ABC_TM1F"/>
    <property type="match status" value="1"/>
</dbReference>
<dbReference type="Proteomes" id="UP001596023">
    <property type="component" value="Unassembled WGS sequence"/>
</dbReference>
<keyword evidence="2 8" id="KW-0812">Transmembrane</keyword>